<dbReference type="AlphaFoldDB" id="A0A3P6BDN2"/>
<reference evidence="1" key="1">
    <citation type="submission" date="2018-11" db="EMBL/GenBank/DDBJ databases">
        <authorList>
            <consortium name="Genoscope - CEA"/>
            <person name="William W."/>
        </authorList>
    </citation>
    <scope>NUCLEOTIDE SEQUENCE</scope>
</reference>
<gene>
    <name evidence="1" type="ORF">BOLC3T21397H</name>
</gene>
<sequence length="37" mass="4603">MMFGRKLILVSLDFHHLMHRIDRRLCSQHVPKKFVRR</sequence>
<organism evidence="1">
    <name type="scientific">Brassica oleracea</name>
    <name type="common">Wild cabbage</name>
    <dbReference type="NCBI Taxonomy" id="3712"/>
    <lineage>
        <taxon>Eukaryota</taxon>
        <taxon>Viridiplantae</taxon>
        <taxon>Streptophyta</taxon>
        <taxon>Embryophyta</taxon>
        <taxon>Tracheophyta</taxon>
        <taxon>Spermatophyta</taxon>
        <taxon>Magnoliopsida</taxon>
        <taxon>eudicotyledons</taxon>
        <taxon>Gunneridae</taxon>
        <taxon>Pentapetalae</taxon>
        <taxon>rosids</taxon>
        <taxon>malvids</taxon>
        <taxon>Brassicales</taxon>
        <taxon>Brassicaceae</taxon>
        <taxon>Brassiceae</taxon>
        <taxon>Brassica</taxon>
    </lineage>
</organism>
<dbReference type="EMBL" id="LR031872">
    <property type="protein sequence ID" value="VDD01158.1"/>
    <property type="molecule type" value="Genomic_DNA"/>
</dbReference>
<name>A0A3P6BDN2_BRAOL</name>
<protein>
    <submittedName>
        <fullName evidence="1">Uncharacterized protein</fullName>
    </submittedName>
</protein>
<accession>A0A3P6BDN2</accession>
<proteinExistence type="predicted"/>
<evidence type="ECO:0000313" key="1">
    <source>
        <dbReference type="EMBL" id="VDD01158.1"/>
    </source>
</evidence>